<dbReference type="GO" id="GO:0005525">
    <property type="term" value="F:GTP binding"/>
    <property type="evidence" value="ECO:0007669"/>
    <property type="project" value="UniProtKB-KW"/>
</dbReference>
<dbReference type="GO" id="GO:0098793">
    <property type="term" value="C:presynapse"/>
    <property type="evidence" value="ECO:0007669"/>
    <property type="project" value="GOC"/>
</dbReference>
<dbReference type="GO" id="GO:0005874">
    <property type="term" value="C:microtubule"/>
    <property type="evidence" value="ECO:0007669"/>
    <property type="project" value="TreeGrafter"/>
</dbReference>
<evidence type="ECO:0000313" key="6">
    <source>
        <dbReference type="Proteomes" id="UP001205998"/>
    </source>
</evidence>
<dbReference type="GO" id="GO:0016185">
    <property type="term" value="P:synaptic vesicle budding from presynaptic endocytic zone membrane"/>
    <property type="evidence" value="ECO:0007669"/>
    <property type="project" value="TreeGrafter"/>
</dbReference>
<dbReference type="Pfam" id="PF00350">
    <property type="entry name" value="Dynamin_N"/>
    <property type="match status" value="1"/>
</dbReference>
<dbReference type="SMART" id="SM00053">
    <property type="entry name" value="DYNc"/>
    <property type="match status" value="1"/>
</dbReference>
<reference evidence="5" key="1">
    <citation type="submission" date="2018-07" db="EMBL/GenBank/DDBJ databases">
        <title>Comparative genomics of catfishes provides insights into carnivory and benthic adaptation.</title>
        <authorList>
            <person name="Zhang Y."/>
            <person name="Wang D."/>
            <person name="Peng Z."/>
            <person name="Zheng S."/>
            <person name="Shao F."/>
            <person name="Tao W."/>
        </authorList>
    </citation>
    <scope>NUCLEOTIDE SEQUENCE</scope>
    <source>
        <strain evidence="5">Chongqing</strain>
    </source>
</reference>
<keyword evidence="6" id="KW-1185">Reference proteome</keyword>
<sequence>MFLPHNRRDFLPRGSGIVTRRPLVLQLINNKAEYAEFLHCKGKKFVDFEEVRTEIEDETDRIMGSNKGISPIPINLRLLTKVAVGDQLVDIEHQIRDMLLQFINNDSCLILAVTPANTDLANSDTLKIAKEVDPQGLRTIGVITKLDLMDEETDARDILDNKLLPLRRDTRMLTFVHFIPASVFIDTRTLTFVHFIPDSVLRHSYADIRTV</sequence>
<keyword evidence="1 3" id="KW-0547">Nucleotide-binding</keyword>
<evidence type="ECO:0000313" key="5">
    <source>
        <dbReference type="EMBL" id="KAI5620945.1"/>
    </source>
</evidence>
<dbReference type="InterPro" id="IPR045063">
    <property type="entry name" value="Dynamin_N"/>
</dbReference>
<dbReference type="PRINTS" id="PR00195">
    <property type="entry name" value="DYNAMIN"/>
</dbReference>
<dbReference type="PROSITE" id="PS00410">
    <property type="entry name" value="G_DYNAMIN_1"/>
    <property type="match status" value="1"/>
</dbReference>
<dbReference type="PANTHER" id="PTHR11566">
    <property type="entry name" value="DYNAMIN"/>
    <property type="match status" value="1"/>
</dbReference>
<accession>A0AAD5ARP6</accession>
<evidence type="ECO:0000256" key="3">
    <source>
        <dbReference type="RuleBase" id="RU003932"/>
    </source>
</evidence>
<dbReference type="InterPro" id="IPR027417">
    <property type="entry name" value="P-loop_NTPase"/>
</dbReference>
<dbReference type="Gene3D" id="3.40.50.300">
    <property type="entry name" value="P-loop containing nucleotide triphosphate hydrolases"/>
    <property type="match status" value="2"/>
</dbReference>
<dbReference type="GO" id="GO:0031623">
    <property type="term" value="P:receptor internalization"/>
    <property type="evidence" value="ECO:0007669"/>
    <property type="project" value="TreeGrafter"/>
</dbReference>
<evidence type="ECO:0000259" key="4">
    <source>
        <dbReference type="PROSITE" id="PS51718"/>
    </source>
</evidence>
<dbReference type="Proteomes" id="UP001205998">
    <property type="component" value="Unassembled WGS sequence"/>
</dbReference>
<proteinExistence type="inferred from homology"/>
<protein>
    <submittedName>
        <fullName evidence="5">Dynamin-2</fullName>
    </submittedName>
</protein>
<dbReference type="InterPro" id="IPR019762">
    <property type="entry name" value="Dynamin_GTPase_CS"/>
</dbReference>
<dbReference type="InterPro" id="IPR030381">
    <property type="entry name" value="G_DYNAMIN_dom"/>
</dbReference>
<dbReference type="EMBL" id="MU551639">
    <property type="protein sequence ID" value="KAI5620945.1"/>
    <property type="molecule type" value="Genomic_DNA"/>
</dbReference>
<name>A0AAD5ARP6_SILAS</name>
<dbReference type="PROSITE" id="PS51718">
    <property type="entry name" value="G_DYNAMIN_2"/>
    <property type="match status" value="1"/>
</dbReference>
<dbReference type="SUPFAM" id="SSF52540">
    <property type="entry name" value="P-loop containing nucleoside triphosphate hydrolases"/>
    <property type="match status" value="1"/>
</dbReference>
<evidence type="ECO:0000256" key="2">
    <source>
        <dbReference type="ARBA" id="ARBA00023134"/>
    </source>
</evidence>
<dbReference type="AlphaFoldDB" id="A0AAD5ARP6"/>
<dbReference type="InterPro" id="IPR022812">
    <property type="entry name" value="Dynamin"/>
</dbReference>
<keyword evidence="2 3" id="KW-0342">GTP-binding</keyword>
<dbReference type="GO" id="GO:0005737">
    <property type="term" value="C:cytoplasm"/>
    <property type="evidence" value="ECO:0007669"/>
    <property type="project" value="TreeGrafter"/>
</dbReference>
<dbReference type="InterPro" id="IPR001401">
    <property type="entry name" value="Dynamin_GTPase"/>
</dbReference>
<evidence type="ECO:0000256" key="1">
    <source>
        <dbReference type="ARBA" id="ARBA00022741"/>
    </source>
</evidence>
<dbReference type="GO" id="GO:0005886">
    <property type="term" value="C:plasma membrane"/>
    <property type="evidence" value="ECO:0007669"/>
    <property type="project" value="TreeGrafter"/>
</dbReference>
<dbReference type="GO" id="GO:0003924">
    <property type="term" value="F:GTPase activity"/>
    <property type="evidence" value="ECO:0007669"/>
    <property type="project" value="InterPro"/>
</dbReference>
<comment type="caution">
    <text evidence="5">The sequence shown here is derived from an EMBL/GenBank/DDBJ whole genome shotgun (WGS) entry which is preliminary data.</text>
</comment>
<organism evidence="5 6">
    <name type="scientific">Silurus asotus</name>
    <name type="common">Amur catfish</name>
    <name type="synonym">Parasilurus asotus</name>
    <dbReference type="NCBI Taxonomy" id="30991"/>
    <lineage>
        <taxon>Eukaryota</taxon>
        <taxon>Metazoa</taxon>
        <taxon>Chordata</taxon>
        <taxon>Craniata</taxon>
        <taxon>Vertebrata</taxon>
        <taxon>Euteleostomi</taxon>
        <taxon>Actinopterygii</taxon>
        <taxon>Neopterygii</taxon>
        <taxon>Teleostei</taxon>
        <taxon>Ostariophysi</taxon>
        <taxon>Siluriformes</taxon>
        <taxon>Siluridae</taxon>
        <taxon>Silurus</taxon>
    </lineage>
</organism>
<comment type="similarity">
    <text evidence="3">Belongs to the TRAFAC class dynamin-like GTPase superfamily. Dynamin/Fzo/YdjA family.</text>
</comment>
<gene>
    <name evidence="5" type="ORF">C0J50_19548</name>
</gene>
<dbReference type="PANTHER" id="PTHR11566:SF23">
    <property type="entry name" value="DYNAMIN-2"/>
    <property type="match status" value="1"/>
</dbReference>
<dbReference type="GO" id="GO:0008017">
    <property type="term" value="F:microtubule binding"/>
    <property type="evidence" value="ECO:0007669"/>
    <property type="project" value="TreeGrafter"/>
</dbReference>
<dbReference type="CDD" id="cd08771">
    <property type="entry name" value="DLP_1"/>
    <property type="match status" value="1"/>
</dbReference>
<feature type="domain" description="Dynamin-type G" evidence="4">
    <location>
        <begin position="1"/>
        <end position="211"/>
    </location>
</feature>